<evidence type="ECO:0000259" key="7">
    <source>
        <dbReference type="PROSITE" id="PS51078"/>
    </source>
</evidence>
<protein>
    <recommendedName>
        <fullName evidence="4">HTH-type transcriptional repressor AllR</fullName>
    </recommendedName>
    <alternativeName>
        <fullName evidence="5">Negative regulator of allantoin and glyoxylate utilization operons</fullName>
    </alternativeName>
</protein>
<dbReference type="PROSITE" id="PS51077">
    <property type="entry name" value="HTH_ICLR"/>
    <property type="match status" value="1"/>
</dbReference>
<dbReference type="SUPFAM" id="SSF55781">
    <property type="entry name" value="GAF domain-like"/>
    <property type="match status" value="1"/>
</dbReference>
<name>A0ABV6C8M4_9GAMM</name>
<dbReference type="InterPro" id="IPR050707">
    <property type="entry name" value="HTH_MetabolicPath_Reg"/>
</dbReference>
<evidence type="ECO:0000256" key="5">
    <source>
        <dbReference type="ARBA" id="ARBA00042627"/>
    </source>
</evidence>
<dbReference type="PROSITE" id="PS51078">
    <property type="entry name" value="ICLR_ED"/>
    <property type="match status" value="1"/>
</dbReference>
<dbReference type="Proteomes" id="UP001589758">
    <property type="component" value="Unassembled WGS sequence"/>
</dbReference>
<proteinExistence type="predicted"/>
<keyword evidence="9" id="KW-1185">Reference proteome</keyword>
<evidence type="ECO:0000256" key="3">
    <source>
        <dbReference type="ARBA" id="ARBA00023163"/>
    </source>
</evidence>
<dbReference type="PANTHER" id="PTHR30136:SF24">
    <property type="entry name" value="HTH-TYPE TRANSCRIPTIONAL REPRESSOR ALLR"/>
    <property type="match status" value="1"/>
</dbReference>
<organism evidence="8 9">
    <name type="scientific">Thorsellia kenyensis</name>
    <dbReference type="NCBI Taxonomy" id="1549888"/>
    <lineage>
        <taxon>Bacteria</taxon>
        <taxon>Pseudomonadati</taxon>
        <taxon>Pseudomonadota</taxon>
        <taxon>Gammaproteobacteria</taxon>
        <taxon>Enterobacterales</taxon>
        <taxon>Thorselliaceae</taxon>
        <taxon>Thorsellia</taxon>
    </lineage>
</organism>
<evidence type="ECO:0000313" key="9">
    <source>
        <dbReference type="Proteomes" id="UP001589758"/>
    </source>
</evidence>
<keyword evidence="2" id="KW-0238">DNA-binding</keyword>
<dbReference type="PANTHER" id="PTHR30136">
    <property type="entry name" value="HELIX-TURN-HELIX TRANSCRIPTIONAL REGULATOR, ICLR FAMILY"/>
    <property type="match status" value="1"/>
</dbReference>
<keyword evidence="1" id="KW-0805">Transcription regulation</keyword>
<dbReference type="RefSeq" id="WP_385876424.1">
    <property type="nucleotide sequence ID" value="NZ_JBHLXE010000044.1"/>
</dbReference>
<dbReference type="SUPFAM" id="SSF46785">
    <property type="entry name" value="Winged helix' DNA-binding domain"/>
    <property type="match status" value="1"/>
</dbReference>
<dbReference type="InterPro" id="IPR029016">
    <property type="entry name" value="GAF-like_dom_sf"/>
</dbReference>
<dbReference type="InterPro" id="IPR036388">
    <property type="entry name" value="WH-like_DNA-bd_sf"/>
</dbReference>
<dbReference type="Pfam" id="PF09339">
    <property type="entry name" value="HTH_IclR"/>
    <property type="match status" value="1"/>
</dbReference>
<accession>A0ABV6C8M4</accession>
<evidence type="ECO:0000256" key="2">
    <source>
        <dbReference type="ARBA" id="ARBA00023125"/>
    </source>
</evidence>
<evidence type="ECO:0000259" key="6">
    <source>
        <dbReference type="PROSITE" id="PS51077"/>
    </source>
</evidence>
<dbReference type="InterPro" id="IPR005471">
    <property type="entry name" value="Tscrpt_reg_IclR_N"/>
</dbReference>
<gene>
    <name evidence="8" type="ORF">ACFFIT_04325</name>
</gene>
<dbReference type="SMART" id="SM00346">
    <property type="entry name" value="HTH_ICLR"/>
    <property type="match status" value="1"/>
</dbReference>
<comment type="caution">
    <text evidence="8">The sequence shown here is derived from an EMBL/GenBank/DDBJ whole genome shotgun (WGS) entry which is preliminary data.</text>
</comment>
<keyword evidence="3" id="KW-0804">Transcription</keyword>
<dbReference type="InterPro" id="IPR014757">
    <property type="entry name" value="Tscrpt_reg_IclR_C"/>
</dbReference>
<evidence type="ECO:0000256" key="1">
    <source>
        <dbReference type="ARBA" id="ARBA00023015"/>
    </source>
</evidence>
<dbReference type="Pfam" id="PF01614">
    <property type="entry name" value="IclR_C"/>
    <property type="match status" value="1"/>
</dbReference>
<feature type="domain" description="IclR-ED" evidence="7">
    <location>
        <begin position="63"/>
        <end position="238"/>
    </location>
</feature>
<dbReference type="InterPro" id="IPR036390">
    <property type="entry name" value="WH_DNA-bd_sf"/>
</dbReference>
<sequence length="238" mass="26087">MTNNRLLDILSYIACKEGPSSPLMIAKHLNIPVSSVYRYLSVLKKNRFIVDAKEKGGYVLGAIALQMANNFSQNNGLLDIAKPEMLRLSVKTKETVALMVPCKLQAICVELVESQHALRCSFSVGKGTPLNKGATAKTLLAFMDKQEALQAIKYNQNSLDDVSVFLAELRSVKKQGFGTSQGEVDEGIWGISAPIINKNRLLGVITTMCPAMRAEGREADLIEATRSCTKSIMEYLTL</sequence>
<evidence type="ECO:0000313" key="8">
    <source>
        <dbReference type="EMBL" id="MFC0179327.1"/>
    </source>
</evidence>
<dbReference type="EMBL" id="JBHLXE010000044">
    <property type="protein sequence ID" value="MFC0179327.1"/>
    <property type="molecule type" value="Genomic_DNA"/>
</dbReference>
<dbReference type="Gene3D" id="1.10.10.10">
    <property type="entry name" value="Winged helix-like DNA-binding domain superfamily/Winged helix DNA-binding domain"/>
    <property type="match status" value="1"/>
</dbReference>
<feature type="domain" description="HTH iclR-type" evidence="6">
    <location>
        <begin position="1"/>
        <end position="62"/>
    </location>
</feature>
<dbReference type="Gene3D" id="3.30.450.40">
    <property type="match status" value="1"/>
</dbReference>
<evidence type="ECO:0000256" key="4">
    <source>
        <dbReference type="ARBA" id="ARBA00040379"/>
    </source>
</evidence>
<reference evidence="8 9" key="1">
    <citation type="submission" date="2024-09" db="EMBL/GenBank/DDBJ databases">
        <authorList>
            <person name="Sun Q."/>
            <person name="Mori K."/>
        </authorList>
    </citation>
    <scope>NUCLEOTIDE SEQUENCE [LARGE SCALE GENOMIC DNA]</scope>
    <source>
        <strain evidence="8 9">CCM 8545</strain>
    </source>
</reference>